<dbReference type="SMART" id="SM00028">
    <property type="entry name" value="TPR"/>
    <property type="match status" value="4"/>
</dbReference>
<evidence type="ECO:0000313" key="3">
    <source>
        <dbReference type="Proteomes" id="UP000008332"/>
    </source>
</evidence>
<reference evidence="3" key="1">
    <citation type="submission" date="2006-02" db="EMBL/GenBank/DDBJ databases">
        <title>Complete sequence of chromosome of Rhodoferax ferrireducens DSM 15236.</title>
        <authorList>
            <person name="Copeland A."/>
            <person name="Lucas S."/>
            <person name="Lapidus A."/>
            <person name="Barry K."/>
            <person name="Detter J.C."/>
            <person name="Glavina del Rio T."/>
            <person name="Hammon N."/>
            <person name="Israni S."/>
            <person name="Pitluck S."/>
            <person name="Brettin T."/>
            <person name="Bruce D."/>
            <person name="Han C."/>
            <person name="Tapia R."/>
            <person name="Gilna P."/>
            <person name="Kiss H."/>
            <person name="Schmutz J."/>
            <person name="Larimer F."/>
            <person name="Land M."/>
            <person name="Kyrpides N."/>
            <person name="Ivanova N."/>
            <person name="Richardson P."/>
        </authorList>
    </citation>
    <scope>NUCLEOTIDE SEQUENCE [LARGE SCALE GENOMIC DNA]</scope>
    <source>
        <strain evidence="3">ATCC BAA-621 / DSM 15236 / T118</strain>
    </source>
</reference>
<evidence type="ECO:0000313" key="2">
    <source>
        <dbReference type="EMBL" id="ABD70027.1"/>
    </source>
</evidence>
<dbReference type="STRING" id="338969.Rfer_2309"/>
<sequence length="278" mass="31143">MSMNNSGWIQIGERLFCAWLLATGLVSILGCASKVAGVDPTGNGVEIMTASDEPDARRRARIRLELAVGYFEQGQTTIALDELKQSIAADPTFGEAYNLRGLIYMRLNDFRFSEESFRKALSINPQNSNIVHNLGWLLCQQARYPESMLMFSQALSNPQYGGRAKTLMAQGLCQIGAGQAADAEISLLKSYEFDAGNPVTAYNLAKLLFQRDDFVRAQFYVRRLNNSELANAESLWLGVKVERRMNNRDAMLQLATQLQKRFPQSREAASYQRSAFDE</sequence>
<dbReference type="Proteomes" id="UP000008332">
    <property type="component" value="Chromosome"/>
</dbReference>
<accession>Q21W26</accession>
<dbReference type="OrthoDB" id="9814042at2"/>
<evidence type="ECO:0000256" key="1">
    <source>
        <dbReference type="PROSITE-ProRule" id="PRU00339"/>
    </source>
</evidence>
<organism evidence="2 3">
    <name type="scientific">Albidiferax ferrireducens (strain ATCC BAA-621 / DSM 15236 / T118)</name>
    <name type="common">Rhodoferax ferrireducens</name>
    <dbReference type="NCBI Taxonomy" id="338969"/>
    <lineage>
        <taxon>Bacteria</taxon>
        <taxon>Pseudomonadati</taxon>
        <taxon>Pseudomonadota</taxon>
        <taxon>Betaproteobacteria</taxon>
        <taxon>Burkholderiales</taxon>
        <taxon>Comamonadaceae</taxon>
        <taxon>Rhodoferax</taxon>
    </lineage>
</organism>
<dbReference type="AlphaFoldDB" id="Q21W26"/>
<dbReference type="InterPro" id="IPR011990">
    <property type="entry name" value="TPR-like_helical_dom_sf"/>
</dbReference>
<dbReference type="KEGG" id="rfr:Rfer_2309"/>
<gene>
    <name evidence="2" type="ordered locus">Rfer_2309</name>
</gene>
<dbReference type="InterPro" id="IPR019734">
    <property type="entry name" value="TPR_rpt"/>
</dbReference>
<keyword evidence="1" id="KW-0802">TPR repeat</keyword>
<dbReference type="PANTHER" id="PTHR12558:SF13">
    <property type="entry name" value="CELL DIVISION CYCLE PROTEIN 27 HOMOLOG"/>
    <property type="match status" value="1"/>
</dbReference>
<dbReference type="Pfam" id="PF00515">
    <property type="entry name" value="TPR_1"/>
    <property type="match status" value="1"/>
</dbReference>
<dbReference type="SUPFAM" id="SSF48452">
    <property type="entry name" value="TPR-like"/>
    <property type="match status" value="1"/>
</dbReference>
<dbReference type="Gene3D" id="1.25.40.10">
    <property type="entry name" value="Tetratricopeptide repeat domain"/>
    <property type="match status" value="1"/>
</dbReference>
<feature type="repeat" description="TPR" evidence="1">
    <location>
        <begin position="94"/>
        <end position="127"/>
    </location>
</feature>
<dbReference type="EMBL" id="CP000267">
    <property type="protein sequence ID" value="ABD70027.1"/>
    <property type="molecule type" value="Genomic_DNA"/>
</dbReference>
<dbReference type="PROSITE" id="PS50005">
    <property type="entry name" value="TPR"/>
    <property type="match status" value="1"/>
</dbReference>
<dbReference type="PANTHER" id="PTHR12558">
    <property type="entry name" value="CELL DIVISION CYCLE 16,23,27"/>
    <property type="match status" value="1"/>
</dbReference>
<dbReference type="NCBIfam" id="TIGR02521">
    <property type="entry name" value="type_IV_pilW"/>
    <property type="match status" value="1"/>
</dbReference>
<keyword evidence="3" id="KW-1185">Reference proteome</keyword>
<name>Q21W26_ALBFT</name>
<proteinExistence type="predicted"/>
<protein>
    <submittedName>
        <fullName evidence="2">TPR repeat protein</fullName>
    </submittedName>
</protein>
<dbReference type="HOGENOM" id="CLU_003728_7_0_4"/>
<dbReference type="RefSeq" id="WP_011464595.1">
    <property type="nucleotide sequence ID" value="NC_007908.1"/>
</dbReference>
<dbReference type="eggNOG" id="COG3063">
    <property type="taxonomic scope" value="Bacteria"/>
</dbReference>
<dbReference type="InterPro" id="IPR013360">
    <property type="entry name" value="Pilus_4_PilW"/>
</dbReference>